<dbReference type="OrthoDB" id="7424109at2"/>
<sequence>MGRSVSYPSGALVAFTVLEADDEDDWDFACEWLRDDLRERAREAFPSLVPHEGWRGREDRILLRNAYADFGCSVYGGLVAVWIAERDDGAYWDAEWRHARSPRAQHWLGQIAPRFDVLFGDYDCLGHMSNGEGVYRRRQAA</sequence>
<gene>
    <name evidence="1" type="ORF">GRI99_09240</name>
</gene>
<dbReference type="Proteomes" id="UP000466966">
    <property type="component" value="Unassembled WGS sequence"/>
</dbReference>
<organism evidence="1 2">
    <name type="scientific">Alteraurantiacibacter buctensis</name>
    <dbReference type="NCBI Taxonomy" id="1503981"/>
    <lineage>
        <taxon>Bacteria</taxon>
        <taxon>Pseudomonadati</taxon>
        <taxon>Pseudomonadota</taxon>
        <taxon>Alphaproteobacteria</taxon>
        <taxon>Sphingomonadales</taxon>
        <taxon>Erythrobacteraceae</taxon>
        <taxon>Alteraurantiacibacter</taxon>
    </lineage>
</organism>
<dbReference type="AlphaFoldDB" id="A0A844YYG0"/>
<evidence type="ECO:0000313" key="2">
    <source>
        <dbReference type="Proteomes" id="UP000466966"/>
    </source>
</evidence>
<dbReference type="RefSeq" id="WP_160771773.1">
    <property type="nucleotide sequence ID" value="NZ_WTYV01000003.1"/>
</dbReference>
<protein>
    <submittedName>
        <fullName evidence="1">Uncharacterized protein</fullName>
    </submittedName>
</protein>
<dbReference type="EMBL" id="WTYV01000003">
    <property type="protein sequence ID" value="MXO71821.1"/>
    <property type="molecule type" value="Genomic_DNA"/>
</dbReference>
<accession>A0A844YYG0</accession>
<reference evidence="1 2" key="1">
    <citation type="submission" date="2019-12" db="EMBL/GenBank/DDBJ databases">
        <title>Genomic-based taxomic classification of the family Erythrobacteraceae.</title>
        <authorList>
            <person name="Xu L."/>
        </authorList>
    </citation>
    <scope>NUCLEOTIDE SEQUENCE [LARGE SCALE GENOMIC DNA]</scope>
    <source>
        <strain evidence="1 2">M0322</strain>
    </source>
</reference>
<comment type="caution">
    <text evidence="1">The sequence shown here is derived from an EMBL/GenBank/DDBJ whole genome shotgun (WGS) entry which is preliminary data.</text>
</comment>
<name>A0A844YYG0_9SPHN</name>
<evidence type="ECO:0000313" key="1">
    <source>
        <dbReference type="EMBL" id="MXO71821.1"/>
    </source>
</evidence>
<proteinExistence type="predicted"/>
<keyword evidence="2" id="KW-1185">Reference proteome</keyword>